<accession>F2BX62</accession>
<evidence type="ECO:0000313" key="1">
    <source>
        <dbReference type="EMBL" id="EGF13715.1"/>
    </source>
</evidence>
<organism evidence="1 2">
    <name type="scientific">Dialister micraerophilus DSM 19965</name>
    <dbReference type="NCBI Taxonomy" id="888062"/>
    <lineage>
        <taxon>Bacteria</taxon>
        <taxon>Bacillati</taxon>
        <taxon>Bacillota</taxon>
        <taxon>Negativicutes</taxon>
        <taxon>Veillonellales</taxon>
        <taxon>Veillonellaceae</taxon>
        <taxon>Dialister</taxon>
    </lineage>
</organism>
<comment type="caution">
    <text evidence="1">The sequence shown here is derived from an EMBL/GenBank/DDBJ whole genome shotgun (WGS) entry which is preliminary data.</text>
</comment>
<evidence type="ECO:0008006" key="3">
    <source>
        <dbReference type="Google" id="ProtNLM"/>
    </source>
</evidence>
<gene>
    <name evidence="1" type="ORF">HMPREF9083_0838</name>
</gene>
<sequence length="222" mass="25637">MKGNNKEMKPRKLCEEAWQEIASKFPDFKVLAKGQKLKRVAKNKDIIFEIYFQASRYNCEYSVKFIPHIGIYSKSIKKVGINHGLIYGGDLGSLSSGEPHEWWQLAGASYKCTVEEVSKLIKIHIIPIFDYFENTQANIDRILEGSCTSASLLYYMYYFAGKNKAQQYFNKILKKNKMKSRYISFYESLKSIPTENISLSYSEFSGAIMIKFAYLNGIEIEK</sequence>
<dbReference type="Proteomes" id="UP000003503">
    <property type="component" value="Unassembled WGS sequence"/>
</dbReference>
<dbReference type="RefSeq" id="WP_007556145.1">
    <property type="nucleotide sequence ID" value="NZ_GL878519.1"/>
</dbReference>
<dbReference type="AlphaFoldDB" id="F2BX62"/>
<reference evidence="1 2" key="1">
    <citation type="submission" date="2011-02" db="EMBL/GenBank/DDBJ databases">
        <authorList>
            <person name="Muzny D."/>
            <person name="Qin X."/>
            <person name="Deng J."/>
            <person name="Jiang H."/>
            <person name="Liu Y."/>
            <person name="Qu J."/>
            <person name="Song X.-Z."/>
            <person name="Zhang L."/>
            <person name="Thornton R."/>
            <person name="Coyle M."/>
            <person name="Francisco L."/>
            <person name="Jackson L."/>
            <person name="Javaid M."/>
            <person name="Korchina V."/>
            <person name="Kovar C."/>
            <person name="Mata R."/>
            <person name="Mathew T."/>
            <person name="Ngo R."/>
            <person name="Nguyen L."/>
            <person name="Nguyen N."/>
            <person name="Okwuonu G."/>
            <person name="Ongeri F."/>
            <person name="Pham C."/>
            <person name="Simmons D."/>
            <person name="Wilczek-Boney K."/>
            <person name="Hale W."/>
            <person name="Jakkamsetti A."/>
            <person name="Pham P."/>
            <person name="Ruth R."/>
            <person name="San Lucas F."/>
            <person name="Warren J."/>
            <person name="Zhang J."/>
            <person name="Zhao Z."/>
            <person name="Zhou C."/>
            <person name="Zhu D."/>
            <person name="Lee S."/>
            <person name="Bess C."/>
            <person name="Blankenburg K."/>
            <person name="Forbes L."/>
            <person name="Fu Q."/>
            <person name="Gubbala S."/>
            <person name="Hirani K."/>
            <person name="Jayaseelan J.C."/>
            <person name="Lara F."/>
            <person name="Munidasa M."/>
            <person name="Palculict T."/>
            <person name="Patil S."/>
            <person name="Pu L.-L."/>
            <person name="Saada N."/>
            <person name="Tang L."/>
            <person name="Weissenberger G."/>
            <person name="Zhu Y."/>
            <person name="Hemphill L."/>
            <person name="Shang Y."/>
            <person name="Youmans B."/>
            <person name="Ayvaz T."/>
            <person name="Ross M."/>
            <person name="Santibanez J."/>
            <person name="Aqrawi P."/>
            <person name="Gross S."/>
            <person name="Joshi V."/>
            <person name="Fowler G."/>
            <person name="Nazareth L."/>
            <person name="Reid J."/>
            <person name="Worley K."/>
            <person name="Petrosino J."/>
            <person name="Highlander S."/>
            <person name="Gibbs R."/>
        </authorList>
    </citation>
    <scope>NUCLEOTIDE SEQUENCE [LARGE SCALE GENOMIC DNA]</scope>
    <source>
        <strain evidence="1 2">DSM 19965</strain>
    </source>
</reference>
<proteinExistence type="predicted"/>
<protein>
    <recommendedName>
        <fullName evidence="3">DUF4304 domain-containing protein</fullName>
    </recommendedName>
</protein>
<dbReference type="HOGENOM" id="CLU_1271834_0_0_9"/>
<keyword evidence="2" id="KW-1185">Reference proteome</keyword>
<name>F2BX62_9FIRM</name>
<evidence type="ECO:0000313" key="2">
    <source>
        <dbReference type="Proteomes" id="UP000003503"/>
    </source>
</evidence>
<dbReference type="EMBL" id="AFBB01000016">
    <property type="protein sequence ID" value="EGF13715.1"/>
    <property type="molecule type" value="Genomic_DNA"/>
</dbReference>
<dbReference type="Pfam" id="PF14137">
    <property type="entry name" value="DUF4304"/>
    <property type="match status" value="1"/>
</dbReference>
<dbReference type="STRING" id="888062.HMPREF9083_0838"/>
<dbReference type="InterPro" id="IPR025412">
    <property type="entry name" value="DUF4304"/>
</dbReference>
<dbReference type="eggNOG" id="ENOG502ZAYD">
    <property type="taxonomic scope" value="Bacteria"/>
</dbReference>